<protein>
    <submittedName>
        <fullName evidence="1">Uncharacterized protein</fullName>
    </submittedName>
</protein>
<name>A0A8S0Q655_OLEEU</name>
<dbReference type="Gramene" id="OE9A067116T1">
    <property type="protein sequence ID" value="OE9A067116C1"/>
    <property type="gene ID" value="OE9A067116"/>
</dbReference>
<dbReference type="AlphaFoldDB" id="A0A8S0Q655"/>
<evidence type="ECO:0000313" key="1">
    <source>
        <dbReference type="EMBL" id="CAA2962743.1"/>
    </source>
</evidence>
<organism evidence="1 2">
    <name type="scientific">Olea europaea subsp. europaea</name>
    <dbReference type="NCBI Taxonomy" id="158383"/>
    <lineage>
        <taxon>Eukaryota</taxon>
        <taxon>Viridiplantae</taxon>
        <taxon>Streptophyta</taxon>
        <taxon>Embryophyta</taxon>
        <taxon>Tracheophyta</taxon>
        <taxon>Spermatophyta</taxon>
        <taxon>Magnoliopsida</taxon>
        <taxon>eudicotyledons</taxon>
        <taxon>Gunneridae</taxon>
        <taxon>Pentapetalae</taxon>
        <taxon>asterids</taxon>
        <taxon>lamiids</taxon>
        <taxon>Lamiales</taxon>
        <taxon>Oleaceae</taxon>
        <taxon>Oleeae</taxon>
        <taxon>Olea</taxon>
    </lineage>
</organism>
<dbReference type="Proteomes" id="UP000594638">
    <property type="component" value="Unassembled WGS sequence"/>
</dbReference>
<reference evidence="1 2" key="1">
    <citation type="submission" date="2019-12" db="EMBL/GenBank/DDBJ databases">
        <authorList>
            <person name="Alioto T."/>
            <person name="Alioto T."/>
            <person name="Gomez Garrido J."/>
        </authorList>
    </citation>
    <scope>NUCLEOTIDE SEQUENCE [LARGE SCALE GENOMIC DNA]</scope>
</reference>
<sequence>PRTAAAETISNFKESEKSRAIKPVKSILHPGEVCWLSTGHHSGKSVRRHSARCTASDSYRWEQAVLQGHCAICRAHLSSANPEL</sequence>
<comment type="caution">
    <text evidence="1">The sequence shown here is derived from an EMBL/GenBank/DDBJ whole genome shotgun (WGS) entry which is preliminary data.</text>
</comment>
<feature type="non-terminal residue" evidence="1">
    <location>
        <position position="1"/>
    </location>
</feature>
<accession>A0A8S0Q655</accession>
<proteinExistence type="predicted"/>
<keyword evidence="2" id="KW-1185">Reference proteome</keyword>
<gene>
    <name evidence="1" type="ORF">OLEA9_A067116</name>
</gene>
<evidence type="ECO:0000313" key="2">
    <source>
        <dbReference type="Proteomes" id="UP000594638"/>
    </source>
</evidence>
<dbReference type="EMBL" id="CACTIH010001447">
    <property type="protein sequence ID" value="CAA2962743.1"/>
    <property type="molecule type" value="Genomic_DNA"/>
</dbReference>